<comment type="caution">
    <text evidence="3">The sequence shown here is derived from an EMBL/GenBank/DDBJ whole genome shotgun (WGS) entry which is preliminary data.</text>
</comment>
<dbReference type="SUPFAM" id="SSF52172">
    <property type="entry name" value="CheY-like"/>
    <property type="match status" value="1"/>
</dbReference>
<dbReference type="Gene3D" id="3.40.50.2300">
    <property type="match status" value="1"/>
</dbReference>
<protein>
    <submittedName>
        <fullName evidence="3">Phosphoenolpyruvate synthase</fullName>
    </submittedName>
</protein>
<dbReference type="Pfam" id="PF01326">
    <property type="entry name" value="PPDK_N"/>
    <property type="match status" value="1"/>
</dbReference>
<dbReference type="InterPro" id="IPR002192">
    <property type="entry name" value="PPDK_AMP/ATP-bd"/>
</dbReference>
<dbReference type="InterPro" id="IPR001789">
    <property type="entry name" value="Sig_transdc_resp-reg_receiver"/>
</dbReference>
<evidence type="ECO:0000313" key="3">
    <source>
        <dbReference type="EMBL" id="MBS2097837.1"/>
    </source>
</evidence>
<keyword evidence="4" id="KW-1185">Reference proteome</keyword>
<dbReference type="EMBL" id="JAGUCO010000003">
    <property type="protein sequence ID" value="MBS2097837.1"/>
    <property type="molecule type" value="Genomic_DNA"/>
</dbReference>
<dbReference type="Proteomes" id="UP000708576">
    <property type="component" value="Unassembled WGS sequence"/>
</dbReference>
<dbReference type="PROSITE" id="PS50110">
    <property type="entry name" value="RESPONSE_REGULATORY"/>
    <property type="match status" value="1"/>
</dbReference>
<feature type="domain" description="Response regulatory" evidence="2">
    <location>
        <begin position="37"/>
        <end position="156"/>
    </location>
</feature>
<dbReference type="RefSeq" id="WP_212214801.1">
    <property type="nucleotide sequence ID" value="NZ_JAGUCO010000003.1"/>
</dbReference>
<sequence length="992" mass="113154">MKSHFDIRQSNYFTETQFSHLMQRRIHKVLLICSGYDAFMLEEDGRIDEQIFNEYVSLNLRYPPQFIHVGSAEEAFNVLKEQKIDLVITMLSIGGMDPFEMAKKVKERYEFIPIVVLTPFSREVSVRMRRQDTSAIDYIFCWLGNADIMLAIIKLIEDEMNVQHDVEEVGVQCVLLVEDSIRFYSSYLPLIYRLILTQAKKFMDEGLNEHQKMMRMRGRPKILLARTYEEALELYQKYNDNLLGIISDVSFEKEGVKDTEAGIKFAKVVKRANPYMPFILQSSNKSLGEVAKDLRVGFLYKHSSSLLRKLKEFINTYMAFGDFIFIDPVTGQEVCRVSNLKELQEKLFQIPDETLFYHFKRDHVSKWLNARALFAVAEVVKYLKVEDFADLEETKKFLFDTIASFRYSKARGIIAKFYREKFDEYLTFTRIGDGTIGGKARGLAFLNMLIKKHQSLNTLTDVLVTIPRTVVLSTDVFDEFMEVNKLYPIALSEASDDEIMKAFVAGQLPERIHGDLLKFMSIIQGPIAIRSSSVLEDSHYQPFAGIYSTYMIPKGEDQTVVLNQLCDAIKCVYASAFYQSSKRYMEATMNVIDEERMGIVLQEVVGQRHGDVFYPTFSGVGRSVNFYPIAPEKAEDGIVNVAMGLGKHIVEGGMTLRFSPKYPQKILQLSSPDLAVRETQKSFYALDLNADSFTASVNDAVNIKKLNLKVAEEQGTLRWLGSVYDYNTHMIRDGLMAKGLRLVTFANVLKYDSFPLADIMRTVLEIGQKEMNQPVEIEFAVDLQTPHGQPPVFYLLQIRPIVDSKETIEENLEEMNPNDALIYSNSALGNGVINGVEDVIYIKKEGFNPANNSKLVPVFEKLNAPFHDNNKSYILIGPGRWGSQDPWLGVPVKWTQISAARVIVEMGLEDYRVDPSQGTHFFQNLTSLRVAYFTVTPSIGDGYFNIDYLNSLDAVYEDEYIRHVKLHSEGTIKVDGQKGIGVVMLPKKAEVD</sequence>
<dbReference type="Gene3D" id="3.30.1490.20">
    <property type="entry name" value="ATP-grasp fold, A domain"/>
    <property type="match status" value="1"/>
</dbReference>
<comment type="caution">
    <text evidence="1">Lacks conserved residue(s) required for the propagation of feature annotation.</text>
</comment>
<evidence type="ECO:0000313" key="4">
    <source>
        <dbReference type="Proteomes" id="UP000708576"/>
    </source>
</evidence>
<reference evidence="3 4" key="1">
    <citation type="journal article" date="2015" name="Int. J. Syst. Evol. Microbiol.">
        <title>Carboxylicivirga linearis sp. nov., isolated from a sea cucumber culture pond.</title>
        <authorList>
            <person name="Wang F.Q."/>
            <person name="Zhou Y.X."/>
            <person name="Lin X.Z."/>
            <person name="Chen G.J."/>
            <person name="Du Z.J."/>
        </authorList>
    </citation>
    <scope>NUCLEOTIDE SEQUENCE [LARGE SCALE GENOMIC DNA]</scope>
    <source>
        <strain evidence="3 4">FB218</strain>
    </source>
</reference>
<dbReference type="CDD" id="cd00156">
    <property type="entry name" value="REC"/>
    <property type="match status" value="1"/>
</dbReference>
<evidence type="ECO:0000256" key="1">
    <source>
        <dbReference type="PROSITE-ProRule" id="PRU00169"/>
    </source>
</evidence>
<dbReference type="InterPro" id="IPR011006">
    <property type="entry name" value="CheY-like_superfamily"/>
</dbReference>
<organism evidence="3 4">
    <name type="scientific">Carboxylicivirga linearis</name>
    <dbReference type="NCBI Taxonomy" id="1628157"/>
    <lineage>
        <taxon>Bacteria</taxon>
        <taxon>Pseudomonadati</taxon>
        <taxon>Bacteroidota</taxon>
        <taxon>Bacteroidia</taxon>
        <taxon>Marinilabiliales</taxon>
        <taxon>Marinilabiliaceae</taxon>
        <taxon>Carboxylicivirga</taxon>
    </lineage>
</organism>
<dbReference type="InterPro" id="IPR013815">
    <property type="entry name" value="ATP_grasp_subdomain_1"/>
</dbReference>
<accession>A0ABS5JSK4</accession>
<name>A0ABS5JSK4_9BACT</name>
<dbReference type="SUPFAM" id="SSF56059">
    <property type="entry name" value="Glutathione synthetase ATP-binding domain-like"/>
    <property type="match status" value="1"/>
</dbReference>
<evidence type="ECO:0000259" key="2">
    <source>
        <dbReference type="PROSITE" id="PS50110"/>
    </source>
</evidence>
<proteinExistence type="predicted"/>
<gene>
    <name evidence="3" type="ORF">KEM10_06060</name>
</gene>